<evidence type="ECO:0000259" key="4">
    <source>
        <dbReference type="PROSITE" id="PS51194"/>
    </source>
</evidence>
<dbReference type="OrthoDB" id="16911at2759"/>
<keyword evidence="5" id="KW-1185">Reference proteome</keyword>
<keyword evidence="1" id="KW-0067">ATP-binding</keyword>
<dbReference type="GO" id="GO:0070125">
    <property type="term" value="P:mitochondrial translational elongation"/>
    <property type="evidence" value="ECO:0007669"/>
    <property type="project" value="TreeGrafter"/>
</dbReference>
<dbReference type="SMART" id="SM00490">
    <property type="entry name" value="HELICc"/>
    <property type="match status" value="1"/>
</dbReference>
<dbReference type="InterPro" id="IPR001650">
    <property type="entry name" value="Helicase_C-like"/>
</dbReference>
<feature type="compositionally biased region" description="Basic and acidic residues" evidence="2">
    <location>
        <begin position="584"/>
        <end position="605"/>
    </location>
</feature>
<accession>A0A6J3LUD3</accession>
<reference evidence="6" key="1">
    <citation type="submission" date="2020-01" db="EMBL/GenBank/DDBJ databases">
        <authorList>
            <consortium name="DOE Joint Genome Institute"/>
            <person name="Haridas S."/>
            <person name="Albert R."/>
            <person name="Binder M."/>
            <person name="Bloem J."/>
            <person name="Labutti K."/>
            <person name="Salamov A."/>
            <person name="Andreopoulos B."/>
            <person name="Baker S.E."/>
            <person name="Barry K."/>
            <person name="Bills G."/>
            <person name="Bluhm B.H."/>
            <person name="Cannon C."/>
            <person name="Castanera R."/>
            <person name="Culley D.E."/>
            <person name="Daum C."/>
            <person name="Ezra D."/>
            <person name="Gonzalez J.B."/>
            <person name="Henrissat B."/>
            <person name="Kuo A."/>
            <person name="Liang C."/>
            <person name="Lipzen A."/>
            <person name="Lutzoni F."/>
            <person name="Magnuson J."/>
            <person name="Mondo S."/>
            <person name="Nolan M."/>
            <person name="Ohm R."/>
            <person name="Pangilinan J."/>
            <person name="Park H.-J."/>
            <person name="Ramirez L."/>
            <person name="Alfaro M."/>
            <person name="Sun H."/>
            <person name="Tritt A."/>
            <person name="Yoshinaga Y."/>
            <person name="Zwiers L.-H."/>
            <person name="Turgeon B.G."/>
            <person name="Goodwin S.B."/>
            <person name="Spatafora J.W."/>
            <person name="Crous P.W."/>
            <person name="Grigoriev I.V."/>
        </authorList>
    </citation>
    <scope>NUCLEOTIDE SEQUENCE</scope>
    <source>
        <strain evidence="6">CBS 342.82</strain>
    </source>
</reference>
<dbReference type="GO" id="GO:0032042">
    <property type="term" value="P:mitochondrial DNA metabolic process"/>
    <property type="evidence" value="ECO:0007669"/>
    <property type="project" value="TreeGrafter"/>
</dbReference>
<dbReference type="SMART" id="SM00487">
    <property type="entry name" value="DEXDc"/>
    <property type="match status" value="1"/>
</dbReference>
<dbReference type="InterPro" id="IPR014001">
    <property type="entry name" value="Helicase_ATP-bd"/>
</dbReference>
<evidence type="ECO:0000313" key="6">
    <source>
        <dbReference type="RefSeq" id="XP_033455268.1"/>
    </source>
</evidence>
<dbReference type="RefSeq" id="XP_033455268.1">
    <property type="nucleotide sequence ID" value="XM_033608095.1"/>
</dbReference>
<reference evidence="6" key="3">
    <citation type="submission" date="2025-08" db="UniProtKB">
        <authorList>
            <consortium name="RefSeq"/>
        </authorList>
    </citation>
    <scope>IDENTIFICATION</scope>
    <source>
        <strain evidence="6">CBS 342.82</strain>
    </source>
</reference>
<dbReference type="AlphaFoldDB" id="A0A6J3LUD3"/>
<dbReference type="InterPro" id="IPR027417">
    <property type="entry name" value="P-loop_NTPase"/>
</dbReference>
<feature type="region of interest" description="Disordered" evidence="2">
    <location>
        <begin position="584"/>
        <end position="616"/>
    </location>
</feature>
<keyword evidence="1" id="KW-0378">Hydrolase</keyword>
<keyword evidence="1" id="KW-0547">Nucleotide-binding</keyword>
<dbReference type="InterPro" id="IPR006935">
    <property type="entry name" value="Helicase/UvrB_N"/>
</dbReference>
<dbReference type="PANTHER" id="PTHR47396:SF1">
    <property type="entry name" value="ATP-DEPENDENT HELICASE IRC3-RELATED"/>
    <property type="match status" value="1"/>
</dbReference>
<dbReference type="GeneID" id="54365894"/>
<dbReference type="CDD" id="cd18799">
    <property type="entry name" value="SF2_C_EcoAI-like"/>
    <property type="match status" value="1"/>
</dbReference>
<organism evidence="6">
    <name type="scientific">Dissoconium aciculare CBS 342.82</name>
    <dbReference type="NCBI Taxonomy" id="1314786"/>
    <lineage>
        <taxon>Eukaryota</taxon>
        <taxon>Fungi</taxon>
        <taxon>Dikarya</taxon>
        <taxon>Ascomycota</taxon>
        <taxon>Pezizomycotina</taxon>
        <taxon>Dothideomycetes</taxon>
        <taxon>Dothideomycetidae</taxon>
        <taxon>Mycosphaerellales</taxon>
        <taxon>Dissoconiaceae</taxon>
        <taxon>Dissoconium</taxon>
    </lineage>
</organism>
<dbReference type="SUPFAM" id="SSF52540">
    <property type="entry name" value="P-loop containing nucleoside triphosphate hydrolases"/>
    <property type="match status" value="1"/>
</dbReference>
<dbReference type="GO" id="GO:0005524">
    <property type="term" value="F:ATP binding"/>
    <property type="evidence" value="ECO:0007669"/>
    <property type="project" value="InterPro"/>
</dbReference>
<dbReference type="PROSITE" id="PS51192">
    <property type="entry name" value="HELICASE_ATP_BIND_1"/>
    <property type="match status" value="1"/>
</dbReference>
<name>A0A6J3LUD3_9PEZI</name>
<feature type="domain" description="Helicase ATP-binding" evidence="3">
    <location>
        <begin position="19"/>
        <end position="183"/>
    </location>
</feature>
<proteinExistence type="predicted"/>
<dbReference type="PROSITE" id="PS51194">
    <property type="entry name" value="HELICASE_CTER"/>
    <property type="match status" value="1"/>
</dbReference>
<gene>
    <name evidence="6" type="ORF">K489DRAFT_413865</name>
</gene>
<dbReference type="GO" id="GO:0000403">
    <property type="term" value="F:Y-form DNA binding"/>
    <property type="evidence" value="ECO:0007669"/>
    <property type="project" value="TreeGrafter"/>
</dbReference>
<dbReference type="PANTHER" id="PTHR47396">
    <property type="entry name" value="TYPE I RESTRICTION ENZYME ECOKI R PROTEIN"/>
    <property type="match status" value="1"/>
</dbReference>
<reference evidence="6" key="2">
    <citation type="submission" date="2020-04" db="EMBL/GenBank/DDBJ databases">
        <authorList>
            <consortium name="NCBI Genome Project"/>
        </authorList>
    </citation>
    <scope>NUCLEOTIDE SEQUENCE</scope>
    <source>
        <strain evidence="6">CBS 342.82</strain>
    </source>
</reference>
<dbReference type="InterPro" id="IPR050742">
    <property type="entry name" value="Helicase_Restrict-Modif_Enz"/>
</dbReference>
<keyword evidence="1" id="KW-0347">Helicase</keyword>
<dbReference type="Gene3D" id="3.40.50.300">
    <property type="entry name" value="P-loop containing nucleotide triphosphate hydrolases"/>
    <property type="match status" value="2"/>
</dbReference>
<dbReference type="Proteomes" id="UP000504637">
    <property type="component" value="Unplaced"/>
</dbReference>
<sequence>MPKIALRPYQEESISAVLSYLKKGEKRLGISLATGSGKTVIFSHLIDRVQPPTQHATRTLILAHRRELVEQAARHCQNLYADKTVEIEMGNQHATGCADITVASVQSIVSGDRILRYDPKTFKLVMVDEAHHIVAPRYLDVLKHFKLLGEDPRGDTALVGVSATFSRFDGLKLGTAIDHIVYHKDYVDMIDDGWLSKAIFTTVQSNVNLSGVKTSNGDFQTAALAKAVNTPETNLLTIRTWLERASHRKSTLVFCVDLDHVASINAEFRQHGVNARFVTSDTPAKVRAERLESFKKGEYPVLVNCGIFTEGTDIPNVDCVLLARPTQSRNLLVQMIGRGLRLSSGKENCHVIDMVASLATGVVTTPTLFGLDPQEIIDNADFKQIKDIRERRELEQEREAHAFATTKASDNSRRQLTGEVVFTDYDSVTDLIEDTSGERHIRALSAFAWVQIDESKYMLSSRNGDYLTLKGDGDEYKVIFTRKLPHEMAAKAPFARPQQVATAQTFENGVRAADKFASEMFPFEFINKNAPWRRGPASPGQLQFLNKFRDDDDQLAPAAINKGKAGDWITKLKHGARGRFTRIEGQKRKTQRLVDKKDQWKERQRQSQVTVGPVVG</sequence>
<dbReference type="GO" id="GO:0016787">
    <property type="term" value="F:hydrolase activity"/>
    <property type="evidence" value="ECO:0007669"/>
    <property type="project" value="InterPro"/>
</dbReference>
<feature type="domain" description="Helicase C-terminal" evidence="4">
    <location>
        <begin position="237"/>
        <end position="409"/>
    </location>
</feature>
<dbReference type="Pfam" id="PF04851">
    <property type="entry name" value="ResIII"/>
    <property type="match status" value="1"/>
</dbReference>
<evidence type="ECO:0000256" key="2">
    <source>
        <dbReference type="SAM" id="MobiDB-lite"/>
    </source>
</evidence>
<dbReference type="GO" id="GO:0005759">
    <property type="term" value="C:mitochondrial matrix"/>
    <property type="evidence" value="ECO:0007669"/>
    <property type="project" value="TreeGrafter"/>
</dbReference>
<protein>
    <submittedName>
        <fullName evidence="6">DEAD/DEAH box helicase-like protein</fullName>
    </submittedName>
</protein>
<dbReference type="GO" id="GO:0036121">
    <property type="term" value="F:double-stranded DNA helicase activity"/>
    <property type="evidence" value="ECO:0007669"/>
    <property type="project" value="TreeGrafter"/>
</dbReference>
<evidence type="ECO:0000313" key="5">
    <source>
        <dbReference type="Proteomes" id="UP000504637"/>
    </source>
</evidence>
<dbReference type="GO" id="GO:0061749">
    <property type="term" value="F:forked DNA-dependent helicase activity"/>
    <property type="evidence" value="ECO:0007669"/>
    <property type="project" value="TreeGrafter"/>
</dbReference>
<evidence type="ECO:0000256" key="1">
    <source>
        <dbReference type="ARBA" id="ARBA00022806"/>
    </source>
</evidence>
<dbReference type="Pfam" id="PF00271">
    <property type="entry name" value="Helicase_C"/>
    <property type="match status" value="1"/>
</dbReference>
<evidence type="ECO:0000259" key="3">
    <source>
        <dbReference type="PROSITE" id="PS51192"/>
    </source>
</evidence>